<dbReference type="AlphaFoldDB" id="A0A812Q8E9"/>
<reference evidence="2" key="1">
    <citation type="submission" date="2021-02" db="EMBL/GenBank/DDBJ databases">
        <authorList>
            <person name="Dougan E. K."/>
            <person name="Rhodes N."/>
            <person name="Thang M."/>
            <person name="Chan C."/>
        </authorList>
    </citation>
    <scope>NUCLEOTIDE SEQUENCE</scope>
</reference>
<feature type="region of interest" description="Disordered" evidence="1">
    <location>
        <begin position="49"/>
        <end position="161"/>
    </location>
</feature>
<protein>
    <submittedName>
        <fullName evidence="2">Uncharacterized protein</fullName>
    </submittedName>
</protein>
<evidence type="ECO:0000313" key="3">
    <source>
        <dbReference type="Proteomes" id="UP000601435"/>
    </source>
</evidence>
<gene>
    <name evidence="2" type="ORF">SNEC2469_LOCUS10136</name>
</gene>
<feature type="compositionally biased region" description="Pro residues" evidence="1">
    <location>
        <begin position="283"/>
        <end position="297"/>
    </location>
</feature>
<keyword evidence="3" id="KW-1185">Reference proteome</keyword>
<feature type="compositionally biased region" description="Basic and acidic residues" evidence="1">
    <location>
        <begin position="114"/>
        <end position="136"/>
    </location>
</feature>
<feature type="compositionally biased region" description="Low complexity" evidence="1">
    <location>
        <begin position="256"/>
        <end position="272"/>
    </location>
</feature>
<evidence type="ECO:0000313" key="2">
    <source>
        <dbReference type="EMBL" id="CAE7375844.1"/>
    </source>
</evidence>
<dbReference type="EMBL" id="CAJNJA010016168">
    <property type="protein sequence ID" value="CAE7375844.1"/>
    <property type="molecule type" value="Genomic_DNA"/>
</dbReference>
<evidence type="ECO:0000256" key="1">
    <source>
        <dbReference type="SAM" id="MobiDB-lite"/>
    </source>
</evidence>
<feature type="region of interest" description="Disordered" evidence="1">
    <location>
        <begin position="208"/>
        <end position="302"/>
    </location>
</feature>
<dbReference type="Proteomes" id="UP000601435">
    <property type="component" value="Unassembled WGS sequence"/>
</dbReference>
<comment type="caution">
    <text evidence="2">The sequence shown here is derived from an EMBL/GenBank/DDBJ whole genome shotgun (WGS) entry which is preliminary data.</text>
</comment>
<feature type="compositionally biased region" description="Basic and acidic residues" evidence="1">
    <location>
        <begin position="208"/>
        <end position="235"/>
    </location>
</feature>
<organism evidence="2 3">
    <name type="scientific">Symbiodinium necroappetens</name>
    <dbReference type="NCBI Taxonomy" id="1628268"/>
    <lineage>
        <taxon>Eukaryota</taxon>
        <taxon>Sar</taxon>
        <taxon>Alveolata</taxon>
        <taxon>Dinophyceae</taxon>
        <taxon>Suessiales</taxon>
        <taxon>Symbiodiniaceae</taxon>
        <taxon>Symbiodinium</taxon>
    </lineage>
</organism>
<feature type="compositionally biased region" description="Acidic residues" evidence="1">
    <location>
        <begin position="93"/>
        <end position="103"/>
    </location>
</feature>
<proteinExistence type="predicted"/>
<feature type="region of interest" description="Disordered" evidence="1">
    <location>
        <begin position="413"/>
        <end position="443"/>
    </location>
</feature>
<accession>A0A812Q8E9</accession>
<sequence length="515" mass="55843">MSLDKSCFKVLFREPALETAPATKEEPTRPEGTELAELLAPAFAKFPCVVPPPRKGEGSSPERSPPVGQEPASEVWYKAPPPKKTLSSMLSSYEEEEPLEPEAELGVRPLGKRLTSDAARERAAQRRGRAEVRPVLEEAPSIEDPAAGAAASETGGLLPGSVWDPATGQFVSEPIPDDILQSFKKEKDLKLEDYQERVLMAQLAEKKRRLEYQKEEAERRVRMKKIEEERAKQQELLRQQQPPQPQSHRPPHDSVLGALLAYETAEALGAAAQKTEEEQTPELSPPANPESPPPGPDQPEMQAASVPVDVQMVPGTSTQLPEADQASQSGPQVQAGLESQAQLLNVQLQAQPPDSTFKQDSVATVQSFCFAHRIGVQLSKAGAPKDKGKRHKDIAQQLATLQSLLNLYSRMPGPRGGTETEHRSSPLTAGPAIPLEQPGMQKGTGSVRESLQMVGCGTAAAESAEALISSPNVLEVPASEHLKDEVGGCVVGERTSKIPSWRLHHFTSLDLCFVM</sequence>
<dbReference type="OrthoDB" id="446242at2759"/>
<name>A0A812Q8E9_9DINO</name>